<evidence type="ECO:0000256" key="12">
    <source>
        <dbReference type="RuleBase" id="RU363101"/>
    </source>
</evidence>
<evidence type="ECO:0000256" key="7">
    <source>
        <dbReference type="ARBA" id="ARBA00022519"/>
    </source>
</evidence>
<evidence type="ECO:0000256" key="6">
    <source>
        <dbReference type="ARBA" id="ARBA00022475"/>
    </source>
</evidence>
<evidence type="ECO:0000256" key="1">
    <source>
        <dbReference type="ARBA" id="ARBA00002442"/>
    </source>
</evidence>
<dbReference type="Proteomes" id="UP000238196">
    <property type="component" value="Unassembled WGS sequence"/>
</dbReference>
<dbReference type="PANTHER" id="PTHR37531:SF1">
    <property type="entry name" value="HEME EXPORTER PROTEIN D"/>
    <property type="match status" value="1"/>
</dbReference>
<dbReference type="InterPro" id="IPR052075">
    <property type="entry name" value="Heme_exporter_D"/>
</dbReference>
<dbReference type="GO" id="GO:1903607">
    <property type="term" value="P:cytochrome c biosynthetic process"/>
    <property type="evidence" value="ECO:0007669"/>
    <property type="project" value="TreeGrafter"/>
</dbReference>
<evidence type="ECO:0000256" key="5">
    <source>
        <dbReference type="ARBA" id="ARBA00022448"/>
    </source>
</evidence>
<evidence type="ECO:0000256" key="3">
    <source>
        <dbReference type="ARBA" id="ARBA00008741"/>
    </source>
</evidence>
<dbReference type="EMBL" id="PRLP01000015">
    <property type="protein sequence ID" value="PPC78383.1"/>
    <property type="molecule type" value="Genomic_DNA"/>
</dbReference>
<keyword evidence="7 12" id="KW-0997">Cell inner membrane</keyword>
<reference evidence="13 14" key="1">
    <citation type="submission" date="2018-02" db="EMBL/GenBank/DDBJ databases">
        <title>novel marine gammaproteobacteria from coastal saline agro ecosystem.</title>
        <authorList>
            <person name="Krishnan R."/>
            <person name="Ramesh Kumar N."/>
        </authorList>
    </citation>
    <scope>NUCLEOTIDE SEQUENCE [LARGE SCALE GENOMIC DNA]</scope>
    <source>
        <strain evidence="13 14">228</strain>
    </source>
</reference>
<dbReference type="NCBIfam" id="TIGR03141">
    <property type="entry name" value="cytochro_ccmD"/>
    <property type="match status" value="1"/>
</dbReference>
<sequence length="62" mass="7115">MYFSSFSDFIHMGGHGLYVWSSYGIAMLVVLWNVAMPLLKRGTVLASLRQRLIRERSHESQA</sequence>
<keyword evidence="8 12" id="KW-0812">Transmembrane</keyword>
<evidence type="ECO:0000313" key="14">
    <source>
        <dbReference type="Proteomes" id="UP000238196"/>
    </source>
</evidence>
<dbReference type="PANTHER" id="PTHR37531">
    <property type="entry name" value="HEME EXPORTER PROTEIN D"/>
    <property type="match status" value="1"/>
</dbReference>
<organism evidence="13 14">
    <name type="scientific">Proteobacteria bacterium 228</name>
    <dbReference type="NCBI Taxonomy" id="2083153"/>
    <lineage>
        <taxon>Bacteria</taxon>
        <taxon>Pseudomonadati</taxon>
        <taxon>Pseudomonadota</taxon>
    </lineage>
</organism>
<comment type="similarity">
    <text evidence="3 12">Belongs to the CcmD/CycX/HelD family.</text>
</comment>
<gene>
    <name evidence="13" type="primary">ccmD</name>
    <name evidence="13" type="ORF">C4K68_04820</name>
</gene>
<accession>A0A2S5KUJ3</accession>
<evidence type="ECO:0000256" key="9">
    <source>
        <dbReference type="ARBA" id="ARBA00022748"/>
    </source>
</evidence>
<dbReference type="InterPro" id="IPR007078">
    <property type="entry name" value="Haem_export_protD_CcmD"/>
</dbReference>
<keyword evidence="5 12" id="KW-0813">Transport</keyword>
<keyword evidence="6 12" id="KW-1003">Cell membrane</keyword>
<evidence type="ECO:0000256" key="11">
    <source>
        <dbReference type="ARBA" id="ARBA00023136"/>
    </source>
</evidence>
<name>A0A2S5KUJ3_9PROT</name>
<dbReference type="GO" id="GO:0017004">
    <property type="term" value="P:cytochrome complex assembly"/>
    <property type="evidence" value="ECO:0007669"/>
    <property type="project" value="UniProtKB-KW"/>
</dbReference>
<evidence type="ECO:0000256" key="2">
    <source>
        <dbReference type="ARBA" id="ARBA00004377"/>
    </source>
</evidence>
<protein>
    <recommendedName>
        <fullName evidence="4 12">Heme exporter protein D</fullName>
    </recommendedName>
</protein>
<evidence type="ECO:0000256" key="4">
    <source>
        <dbReference type="ARBA" id="ARBA00016461"/>
    </source>
</evidence>
<comment type="subcellular location">
    <subcellularLocation>
        <location evidence="2 12">Cell inner membrane</location>
        <topology evidence="2 12">Single-pass membrane protein</topology>
    </subcellularLocation>
</comment>
<comment type="caution">
    <text evidence="13">The sequence shown here is derived from an EMBL/GenBank/DDBJ whole genome shotgun (WGS) entry which is preliminary data.</text>
</comment>
<dbReference type="GO" id="GO:0015886">
    <property type="term" value="P:heme transport"/>
    <property type="evidence" value="ECO:0007669"/>
    <property type="project" value="InterPro"/>
</dbReference>
<keyword evidence="9 12" id="KW-0201">Cytochrome c-type biogenesis</keyword>
<keyword evidence="10 12" id="KW-1133">Transmembrane helix</keyword>
<comment type="function">
    <text evidence="1 12">Required for the export of heme to the periplasm for the biogenesis of c-type cytochromes.</text>
</comment>
<dbReference type="GO" id="GO:0005886">
    <property type="term" value="C:plasma membrane"/>
    <property type="evidence" value="ECO:0007669"/>
    <property type="project" value="UniProtKB-SubCell"/>
</dbReference>
<proteinExistence type="inferred from homology"/>
<evidence type="ECO:0000256" key="10">
    <source>
        <dbReference type="ARBA" id="ARBA00022989"/>
    </source>
</evidence>
<dbReference type="AlphaFoldDB" id="A0A2S5KUJ3"/>
<evidence type="ECO:0000256" key="8">
    <source>
        <dbReference type="ARBA" id="ARBA00022692"/>
    </source>
</evidence>
<dbReference type="Pfam" id="PF04995">
    <property type="entry name" value="CcmD"/>
    <property type="match status" value="1"/>
</dbReference>
<feature type="transmembrane region" description="Helical" evidence="12">
    <location>
        <begin position="20"/>
        <end position="39"/>
    </location>
</feature>
<keyword evidence="11 12" id="KW-0472">Membrane</keyword>
<dbReference type="OrthoDB" id="9815607at2"/>
<evidence type="ECO:0000313" key="13">
    <source>
        <dbReference type="EMBL" id="PPC78383.1"/>
    </source>
</evidence>